<dbReference type="InterPro" id="IPR035952">
    <property type="entry name" value="Rhomboid-like_sf"/>
</dbReference>
<dbReference type="Proteomes" id="UP001284601">
    <property type="component" value="Unassembled WGS sequence"/>
</dbReference>
<feature type="transmembrane region" description="Helical" evidence="7">
    <location>
        <begin position="113"/>
        <end position="141"/>
    </location>
</feature>
<dbReference type="EC" id="3.4.21.-" evidence="9"/>
<keyword evidence="3 7" id="KW-0812">Transmembrane</keyword>
<dbReference type="InterPro" id="IPR050925">
    <property type="entry name" value="Rhomboid_protease_S54"/>
</dbReference>
<evidence type="ECO:0000256" key="3">
    <source>
        <dbReference type="ARBA" id="ARBA00022692"/>
    </source>
</evidence>
<evidence type="ECO:0000256" key="4">
    <source>
        <dbReference type="ARBA" id="ARBA00022801"/>
    </source>
</evidence>
<keyword evidence="10" id="KW-1185">Reference proteome</keyword>
<dbReference type="RefSeq" id="WP_318600547.1">
    <property type="nucleotide sequence ID" value="NZ_JAWSTH010000117.1"/>
</dbReference>
<protein>
    <submittedName>
        <fullName evidence="9">Rhomboid family intramembrane serine protease</fullName>
        <ecNumber evidence="9">3.4.21.-</ecNumber>
    </submittedName>
</protein>
<gene>
    <name evidence="9" type="ORF">R7226_27230</name>
</gene>
<evidence type="ECO:0000256" key="5">
    <source>
        <dbReference type="ARBA" id="ARBA00022989"/>
    </source>
</evidence>
<dbReference type="Pfam" id="PF01694">
    <property type="entry name" value="Rhomboid"/>
    <property type="match status" value="1"/>
</dbReference>
<reference evidence="10" key="1">
    <citation type="submission" date="2023-07" db="EMBL/GenBank/DDBJ databases">
        <title>Conexibacter stalactiti sp. nov., isolated from stalactites in a lava cave and emended description of the genus Conexibacter.</title>
        <authorList>
            <person name="Lee S.D."/>
        </authorList>
    </citation>
    <scope>NUCLEOTIDE SEQUENCE [LARGE SCALE GENOMIC DNA]</scope>
    <source>
        <strain evidence="10">KCTC 39840</strain>
    </source>
</reference>
<name>A0ABU4HYV6_9ACTN</name>
<evidence type="ECO:0000313" key="10">
    <source>
        <dbReference type="Proteomes" id="UP001284601"/>
    </source>
</evidence>
<comment type="similarity">
    <text evidence="2">Belongs to the peptidase S54 family.</text>
</comment>
<keyword evidence="9" id="KW-0645">Protease</keyword>
<dbReference type="SUPFAM" id="SSF144091">
    <property type="entry name" value="Rhomboid-like"/>
    <property type="match status" value="1"/>
</dbReference>
<comment type="caution">
    <text evidence="9">The sequence shown here is derived from an EMBL/GenBank/DDBJ whole genome shotgun (WGS) entry which is preliminary data.</text>
</comment>
<evidence type="ECO:0000256" key="1">
    <source>
        <dbReference type="ARBA" id="ARBA00004141"/>
    </source>
</evidence>
<feature type="domain" description="Peptidase S54 rhomboid" evidence="8">
    <location>
        <begin position="114"/>
        <end position="268"/>
    </location>
</feature>
<feature type="transmembrane region" description="Helical" evidence="7">
    <location>
        <begin position="177"/>
        <end position="195"/>
    </location>
</feature>
<evidence type="ECO:0000313" key="9">
    <source>
        <dbReference type="EMBL" id="MDW5598079.1"/>
    </source>
</evidence>
<organism evidence="9 10">
    <name type="scientific">Conexibacter stalactiti</name>
    <dbReference type="NCBI Taxonomy" id="1940611"/>
    <lineage>
        <taxon>Bacteria</taxon>
        <taxon>Bacillati</taxon>
        <taxon>Actinomycetota</taxon>
        <taxon>Thermoleophilia</taxon>
        <taxon>Solirubrobacterales</taxon>
        <taxon>Conexibacteraceae</taxon>
        <taxon>Conexibacter</taxon>
    </lineage>
</organism>
<dbReference type="GO" id="GO:0008233">
    <property type="term" value="F:peptidase activity"/>
    <property type="evidence" value="ECO:0007669"/>
    <property type="project" value="UniProtKB-KW"/>
</dbReference>
<sequence length="284" mass="30380">MRGTRTFPLRDNLPTDRLPIVTILLIVANVFVYFFLQHGGITSGPRDKEVVDFGAIPYQVTHPSEQCGTSALLEGGAQLETGGAVVCEGEQVELQGGGSATVREVDDDGRGNVWLTLVTSMFLHGGILHLLGNMLFLWIFGGNVEDSMSRWRYVLFYLLGGLAAIGLQVLVEPNSTVPTVGASGAIAAVLGGYILMYPRARVVTVVFIVLLFTLVELPAWLMLGIWFAEQALVGAFSLGDVAGEGGGVAYFAHVGGFAFGLLAIKLFAQRRKQVPPRVGEVQSA</sequence>
<evidence type="ECO:0000256" key="2">
    <source>
        <dbReference type="ARBA" id="ARBA00009045"/>
    </source>
</evidence>
<dbReference type="PANTHER" id="PTHR43731:SF14">
    <property type="entry name" value="PRESENILIN-ASSOCIATED RHOMBOID-LIKE PROTEIN, MITOCHONDRIAL"/>
    <property type="match status" value="1"/>
</dbReference>
<dbReference type="GO" id="GO:0006508">
    <property type="term" value="P:proteolysis"/>
    <property type="evidence" value="ECO:0007669"/>
    <property type="project" value="UniProtKB-KW"/>
</dbReference>
<dbReference type="Gene3D" id="1.20.1540.10">
    <property type="entry name" value="Rhomboid-like"/>
    <property type="match status" value="1"/>
</dbReference>
<dbReference type="InterPro" id="IPR022764">
    <property type="entry name" value="Peptidase_S54_rhomboid_dom"/>
</dbReference>
<accession>A0ABU4HYV6</accession>
<feature type="transmembrane region" description="Helical" evidence="7">
    <location>
        <begin position="202"/>
        <end position="228"/>
    </location>
</feature>
<dbReference type="PANTHER" id="PTHR43731">
    <property type="entry name" value="RHOMBOID PROTEASE"/>
    <property type="match status" value="1"/>
</dbReference>
<evidence type="ECO:0000256" key="7">
    <source>
        <dbReference type="SAM" id="Phobius"/>
    </source>
</evidence>
<keyword evidence="6 7" id="KW-0472">Membrane</keyword>
<evidence type="ECO:0000256" key="6">
    <source>
        <dbReference type="ARBA" id="ARBA00023136"/>
    </source>
</evidence>
<comment type="subcellular location">
    <subcellularLocation>
        <location evidence="1">Membrane</location>
        <topology evidence="1">Multi-pass membrane protein</topology>
    </subcellularLocation>
</comment>
<feature type="transmembrane region" description="Helical" evidence="7">
    <location>
        <begin position="153"/>
        <end position="171"/>
    </location>
</feature>
<keyword evidence="4 9" id="KW-0378">Hydrolase</keyword>
<feature type="transmembrane region" description="Helical" evidence="7">
    <location>
        <begin position="248"/>
        <end position="268"/>
    </location>
</feature>
<evidence type="ECO:0000259" key="8">
    <source>
        <dbReference type="Pfam" id="PF01694"/>
    </source>
</evidence>
<keyword evidence="5 7" id="KW-1133">Transmembrane helix</keyword>
<feature type="transmembrane region" description="Helical" evidence="7">
    <location>
        <begin position="20"/>
        <end position="36"/>
    </location>
</feature>
<proteinExistence type="inferred from homology"/>
<dbReference type="EMBL" id="JAWSTH010000117">
    <property type="protein sequence ID" value="MDW5598079.1"/>
    <property type="molecule type" value="Genomic_DNA"/>
</dbReference>